<keyword evidence="1 4" id="KW-0645">Protease</keyword>
<evidence type="ECO:0000313" key="6">
    <source>
        <dbReference type="EMBL" id="MBB3860043.1"/>
    </source>
</evidence>
<dbReference type="InterPro" id="IPR033116">
    <property type="entry name" value="TRYPSIN_SER"/>
</dbReference>
<dbReference type="InterPro" id="IPR050127">
    <property type="entry name" value="Serine_Proteases_S1"/>
</dbReference>
<dbReference type="EMBL" id="JACICY010000002">
    <property type="protein sequence ID" value="MBB3860043.1"/>
    <property type="molecule type" value="Genomic_DNA"/>
</dbReference>
<keyword evidence="2 4" id="KW-0378">Hydrolase</keyword>
<proteinExistence type="predicted"/>
<dbReference type="InterPro" id="IPR009003">
    <property type="entry name" value="Peptidase_S1_PA"/>
</dbReference>
<dbReference type="PRINTS" id="PR00722">
    <property type="entry name" value="CHYMOTRYPSIN"/>
</dbReference>
<dbReference type="SUPFAM" id="SSF50494">
    <property type="entry name" value="Trypsin-like serine proteases"/>
    <property type="match status" value="1"/>
</dbReference>
<keyword evidence="4" id="KW-0720">Serine protease</keyword>
<sequence length="386" mass="41293">MARKGSTEAGRAMIMAQRVRATLALLAVLAMTLTGPARVMAQDSAAVADTEQTANAGPVIPTGDCEARRLSKVRRVVGGTTAKKENGLWQAEILSSPSYSEADREYDRSLAHGDPCKIYLDLRADYELAHKCGGSWLGDGFVITAAHCVDNIPGFNGKAGNVLTDRRVRLGTLSLLVTDGFFDIDAVVIHAGYNSERKLDDIALIRLRPDARLAQFKSAKRLAAIRTMVPSDPDFRPDEDLLVTGWGWMGSRDAKVMVTRLDNEGNVQRNPSALRQLQLAWLPDAMCQAEYGRFYDAGMLCAASRDADGAIALDKDSCQGDSGGPLTRVGANGRRVLVGLVSGGTGCGAGKPAVYTRVSAYADWIRQAKRAAASGRVVRVPAAAAR</sequence>
<dbReference type="PANTHER" id="PTHR24264:SF54">
    <property type="entry name" value="PEPTIDASE S1 DOMAIN-CONTAINING PROTEIN"/>
    <property type="match status" value="1"/>
</dbReference>
<dbReference type="InterPro" id="IPR043504">
    <property type="entry name" value="Peptidase_S1_PA_chymotrypsin"/>
</dbReference>
<name>A0A7W6EV91_9SPHN</name>
<dbReference type="InterPro" id="IPR001314">
    <property type="entry name" value="Peptidase_S1A"/>
</dbReference>
<keyword evidence="7" id="KW-1185">Reference proteome</keyword>
<protein>
    <recommendedName>
        <fullName evidence="5">Peptidase S1 domain-containing protein</fullName>
    </recommendedName>
</protein>
<keyword evidence="3" id="KW-1015">Disulfide bond</keyword>
<dbReference type="GO" id="GO:0005615">
    <property type="term" value="C:extracellular space"/>
    <property type="evidence" value="ECO:0007669"/>
    <property type="project" value="TreeGrafter"/>
</dbReference>
<dbReference type="Gene3D" id="2.40.10.10">
    <property type="entry name" value="Trypsin-like serine proteases"/>
    <property type="match status" value="1"/>
</dbReference>
<evidence type="ECO:0000256" key="4">
    <source>
        <dbReference type="RuleBase" id="RU363034"/>
    </source>
</evidence>
<accession>A0A7W6EV91</accession>
<dbReference type="GO" id="GO:0006508">
    <property type="term" value="P:proteolysis"/>
    <property type="evidence" value="ECO:0007669"/>
    <property type="project" value="UniProtKB-KW"/>
</dbReference>
<dbReference type="AlphaFoldDB" id="A0A7W6EV91"/>
<dbReference type="PROSITE" id="PS00135">
    <property type="entry name" value="TRYPSIN_SER"/>
    <property type="match status" value="1"/>
</dbReference>
<comment type="caution">
    <text evidence="6">The sequence shown here is derived from an EMBL/GenBank/DDBJ whole genome shotgun (WGS) entry which is preliminary data.</text>
</comment>
<dbReference type="CDD" id="cd00190">
    <property type="entry name" value="Tryp_SPc"/>
    <property type="match status" value="1"/>
</dbReference>
<evidence type="ECO:0000313" key="7">
    <source>
        <dbReference type="Proteomes" id="UP000562395"/>
    </source>
</evidence>
<dbReference type="PROSITE" id="PS50240">
    <property type="entry name" value="TRYPSIN_DOM"/>
    <property type="match status" value="1"/>
</dbReference>
<dbReference type="InterPro" id="IPR018114">
    <property type="entry name" value="TRYPSIN_HIS"/>
</dbReference>
<dbReference type="SMART" id="SM00020">
    <property type="entry name" value="Tryp_SPc"/>
    <property type="match status" value="1"/>
</dbReference>
<dbReference type="Proteomes" id="UP000562395">
    <property type="component" value="Unassembled WGS sequence"/>
</dbReference>
<dbReference type="GO" id="GO:0004252">
    <property type="term" value="F:serine-type endopeptidase activity"/>
    <property type="evidence" value="ECO:0007669"/>
    <property type="project" value="InterPro"/>
</dbReference>
<dbReference type="PROSITE" id="PS00134">
    <property type="entry name" value="TRYPSIN_HIS"/>
    <property type="match status" value="1"/>
</dbReference>
<evidence type="ECO:0000256" key="2">
    <source>
        <dbReference type="ARBA" id="ARBA00022801"/>
    </source>
</evidence>
<gene>
    <name evidence="6" type="ORF">GGQ88_001304</name>
</gene>
<dbReference type="InterPro" id="IPR001254">
    <property type="entry name" value="Trypsin_dom"/>
</dbReference>
<dbReference type="PANTHER" id="PTHR24264">
    <property type="entry name" value="TRYPSIN-RELATED"/>
    <property type="match status" value="1"/>
</dbReference>
<evidence type="ECO:0000259" key="5">
    <source>
        <dbReference type="PROSITE" id="PS50240"/>
    </source>
</evidence>
<organism evidence="6 7">
    <name type="scientific">Novosphingobium hassiacum</name>
    <dbReference type="NCBI Taxonomy" id="173676"/>
    <lineage>
        <taxon>Bacteria</taxon>
        <taxon>Pseudomonadati</taxon>
        <taxon>Pseudomonadota</taxon>
        <taxon>Alphaproteobacteria</taxon>
        <taxon>Sphingomonadales</taxon>
        <taxon>Sphingomonadaceae</taxon>
        <taxon>Novosphingobium</taxon>
    </lineage>
</organism>
<dbReference type="RefSeq" id="WP_183612294.1">
    <property type="nucleotide sequence ID" value="NZ_JACICY010000002.1"/>
</dbReference>
<feature type="domain" description="Peptidase S1" evidence="5">
    <location>
        <begin position="76"/>
        <end position="370"/>
    </location>
</feature>
<evidence type="ECO:0000256" key="1">
    <source>
        <dbReference type="ARBA" id="ARBA00022670"/>
    </source>
</evidence>
<dbReference type="Pfam" id="PF00089">
    <property type="entry name" value="Trypsin"/>
    <property type="match status" value="1"/>
</dbReference>
<reference evidence="6 7" key="1">
    <citation type="submission" date="2020-08" db="EMBL/GenBank/DDBJ databases">
        <title>Genomic Encyclopedia of Type Strains, Phase IV (KMG-IV): sequencing the most valuable type-strain genomes for metagenomic binning, comparative biology and taxonomic classification.</title>
        <authorList>
            <person name="Goeker M."/>
        </authorList>
    </citation>
    <scope>NUCLEOTIDE SEQUENCE [LARGE SCALE GENOMIC DNA]</scope>
    <source>
        <strain evidence="6 7">DSM 14552</strain>
    </source>
</reference>
<evidence type="ECO:0000256" key="3">
    <source>
        <dbReference type="ARBA" id="ARBA00023157"/>
    </source>
</evidence>